<keyword evidence="1" id="KW-0560">Oxidoreductase</keyword>
<dbReference type="InterPro" id="IPR050411">
    <property type="entry name" value="AlphaKG_dependent_hydroxylases"/>
</dbReference>
<dbReference type="AlphaFoldDB" id="A0A2U1MMA9"/>
<evidence type="ECO:0000256" key="1">
    <source>
        <dbReference type="ARBA" id="ARBA00023002"/>
    </source>
</evidence>
<dbReference type="STRING" id="35608.A0A2U1MMA9"/>
<dbReference type="PANTHER" id="PTHR10696">
    <property type="entry name" value="GAMMA-BUTYROBETAINE HYDROXYLASE-RELATED"/>
    <property type="match status" value="1"/>
</dbReference>
<dbReference type="EMBL" id="PKPP01004880">
    <property type="protein sequence ID" value="PWA62395.1"/>
    <property type="molecule type" value="Genomic_DNA"/>
</dbReference>
<gene>
    <name evidence="3" type="ORF">CTI12_AA364080</name>
</gene>
<sequence length="328" mass="37158">MATGNFFQEVEVPEQKPQGTHGVLFPAVLSPTTNTKFTVFKEAIRVQKPWLESLLNERGVILFRGFPVTSPSDFNNVVEAFGFPEAPYVGGQAPRTKVIGRIYTANESPPDIRIPFHHEMAYVPNFPTKLFFFCEEEPGSGGETPIVLSHTIYKKMNKRHPEFVARLEEHGLTNKRIINDEDHSSSFTGKGWKSTYMTDDKNTAEKRAASLETKLEWMENGLKVTTGPLAAIRFDERNQRKTWFNNLAICKTCPMNGKVDDHDTYVELGNGDLVPDDVKEYILNIMEEECVVIPWKKGDVMLVNNMMVLHARKPLLKPPRSILASLCK</sequence>
<dbReference type="FunFam" id="3.60.130.10:FF:000006">
    <property type="entry name" value="Clavaminate synthase-like protein At3g21360"/>
    <property type="match status" value="1"/>
</dbReference>
<feature type="domain" description="TauD/TfdA-like" evidence="2">
    <location>
        <begin position="39"/>
        <end position="320"/>
    </location>
</feature>
<dbReference type="OrthoDB" id="408743at2759"/>
<dbReference type="Gene3D" id="3.60.130.10">
    <property type="entry name" value="Clavaminate synthase-like"/>
    <property type="match status" value="1"/>
</dbReference>
<dbReference type="GO" id="GO:0016491">
    <property type="term" value="F:oxidoreductase activity"/>
    <property type="evidence" value="ECO:0007669"/>
    <property type="project" value="UniProtKB-KW"/>
</dbReference>
<accession>A0A2U1MMA9</accession>
<evidence type="ECO:0000259" key="2">
    <source>
        <dbReference type="Pfam" id="PF02668"/>
    </source>
</evidence>
<dbReference type="InterPro" id="IPR003819">
    <property type="entry name" value="TauD/TfdA-like"/>
</dbReference>
<evidence type="ECO:0000313" key="3">
    <source>
        <dbReference type="EMBL" id="PWA62395.1"/>
    </source>
</evidence>
<organism evidence="3 4">
    <name type="scientific">Artemisia annua</name>
    <name type="common">Sweet wormwood</name>
    <dbReference type="NCBI Taxonomy" id="35608"/>
    <lineage>
        <taxon>Eukaryota</taxon>
        <taxon>Viridiplantae</taxon>
        <taxon>Streptophyta</taxon>
        <taxon>Embryophyta</taxon>
        <taxon>Tracheophyta</taxon>
        <taxon>Spermatophyta</taxon>
        <taxon>Magnoliopsida</taxon>
        <taxon>eudicotyledons</taxon>
        <taxon>Gunneridae</taxon>
        <taxon>Pentapetalae</taxon>
        <taxon>asterids</taxon>
        <taxon>campanulids</taxon>
        <taxon>Asterales</taxon>
        <taxon>Asteraceae</taxon>
        <taxon>Asteroideae</taxon>
        <taxon>Anthemideae</taxon>
        <taxon>Artemisiinae</taxon>
        <taxon>Artemisia</taxon>
    </lineage>
</organism>
<dbReference type="InterPro" id="IPR042098">
    <property type="entry name" value="TauD-like_sf"/>
</dbReference>
<dbReference type="SUPFAM" id="SSF51197">
    <property type="entry name" value="Clavaminate synthase-like"/>
    <property type="match status" value="1"/>
</dbReference>
<name>A0A2U1MMA9_ARTAN</name>
<evidence type="ECO:0000313" key="4">
    <source>
        <dbReference type="Proteomes" id="UP000245207"/>
    </source>
</evidence>
<dbReference type="PANTHER" id="PTHR10696:SF43">
    <property type="entry name" value="TAUD_TFDA-LIKE DOMAIN-CONTAINING PROTEIN-RELATED"/>
    <property type="match status" value="1"/>
</dbReference>
<proteinExistence type="predicted"/>
<protein>
    <submittedName>
        <fullName evidence="3">TauD/TfdA-like domain-containing protein</fullName>
    </submittedName>
</protein>
<dbReference type="Pfam" id="PF02668">
    <property type="entry name" value="TauD"/>
    <property type="match status" value="1"/>
</dbReference>
<reference evidence="3 4" key="1">
    <citation type="journal article" date="2018" name="Mol. Plant">
        <title>The genome of Artemisia annua provides insight into the evolution of Asteraceae family and artemisinin biosynthesis.</title>
        <authorList>
            <person name="Shen Q."/>
            <person name="Zhang L."/>
            <person name="Liao Z."/>
            <person name="Wang S."/>
            <person name="Yan T."/>
            <person name="Shi P."/>
            <person name="Liu M."/>
            <person name="Fu X."/>
            <person name="Pan Q."/>
            <person name="Wang Y."/>
            <person name="Lv Z."/>
            <person name="Lu X."/>
            <person name="Zhang F."/>
            <person name="Jiang W."/>
            <person name="Ma Y."/>
            <person name="Chen M."/>
            <person name="Hao X."/>
            <person name="Li L."/>
            <person name="Tang Y."/>
            <person name="Lv G."/>
            <person name="Zhou Y."/>
            <person name="Sun X."/>
            <person name="Brodelius P.E."/>
            <person name="Rose J.K.C."/>
            <person name="Tang K."/>
        </authorList>
    </citation>
    <scope>NUCLEOTIDE SEQUENCE [LARGE SCALE GENOMIC DNA]</scope>
    <source>
        <strain evidence="4">cv. Huhao1</strain>
        <tissue evidence="3">Leaf</tissue>
    </source>
</reference>
<keyword evidence="4" id="KW-1185">Reference proteome</keyword>
<dbReference type="Proteomes" id="UP000245207">
    <property type="component" value="Unassembled WGS sequence"/>
</dbReference>
<comment type="caution">
    <text evidence="3">The sequence shown here is derived from an EMBL/GenBank/DDBJ whole genome shotgun (WGS) entry which is preliminary data.</text>
</comment>